<gene>
    <name evidence="2" type="ORF">CA12_10350</name>
</gene>
<accession>A0A517P6F8</accession>
<keyword evidence="1" id="KW-0732">Signal</keyword>
<evidence type="ECO:0000313" key="2">
    <source>
        <dbReference type="EMBL" id="QDT14955.1"/>
    </source>
</evidence>
<dbReference type="InterPro" id="IPR012669">
    <property type="entry name" value="Pectate_lyase"/>
</dbReference>
<dbReference type="EMBL" id="CP036265">
    <property type="protein sequence ID" value="QDT14955.1"/>
    <property type="molecule type" value="Genomic_DNA"/>
</dbReference>
<dbReference type="OrthoDB" id="9804686at2"/>
<sequence length="356" mass="39888" precursor="true">MPRRPLFAVAPFAVGLLLSAAAPADAGPKDYLKEPGQWFASEEAARIGANVLSHQSDGGGWPKNVDTAAEPHRGDRGQLQGTYDNGATTDELRLLAKLYNATRDDRYREAFDRGFTYVLEGQYANGGWPQFHPPGEKYHRHITFNDDAMVRLMRFAREVAESKTYQFVDPARRQAAGNAFDRGVECILRCQIRVNGQLTAWCAQHDEVDFRPRPARTFELATLSGAESVSLTQLLMSLEDPSPEVIRAVDAAVVWFESAKLTGIREDRVQDAGSERGFNKVVVNDPDAPPLWARFYDIETNAPVFVDRDGVPRPNLADIGDERRNGYAWYGTWPEKVLGDEYQEWKQRIAADAARE</sequence>
<dbReference type="AlphaFoldDB" id="A0A517P6F8"/>
<dbReference type="SUPFAM" id="SSF81853">
    <property type="entry name" value="Family 10 polysaccharide lyase"/>
    <property type="match status" value="1"/>
</dbReference>
<evidence type="ECO:0000256" key="1">
    <source>
        <dbReference type="SAM" id="SignalP"/>
    </source>
</evidence>
<dbReference type="RefSeq" id="WP_145357800.1">
    <property type="nucleotide sequence ID" value="NZ_CP036265.1"/>
</dbReference>
<dbReference type="Pfam" id="PF09492">
    <property type="entry name" value="Pec_lyase"/>
    <property type="match status" value="1"/>
</dbReference>
<dbReference type="GO" id="GO:0016829">
    <property type="term" value="F:lyase activity"/>
    <property type="evidence" value="ECO:0007669"/>
    <property type="project" value="UniProtKB-KW"/>
</dbReference>
<name>A0A517P6F8_9PLAN</name>
<keyword evidence="3" id="KW-1185">Reference proteome</keyword>
<dbReference type="NCBIfam" id="TIGR02474">
    <property type="entry name" value="pec_lyase"/>
    <property type="match status" value="1"/>
</dbReference>
<protein>
    <submittedName>
        <fullName evidence="2">Pectic acid lyase</fullName>
    </submittedName>
</protein>
<feature type="signal peptide" evidence="1">
    <location>
        <begin position="1"/>
        <end position="26"/>
    </location>
</feature>
<keyword evidence="2" id="KW-0456">Lyase</keyword>
<proteinExistence type="predicted"/>
<dbReference type="Proteomes" id="UP000318741">
    <property type="component" value="Chromosome"/>
</dbReference>
<reference evidence="2 3" key="1">
    <citation type="submission" date="2019-02" db="EMBL/GenBank/DDBJ databases">
        <title>Deep-cultivation of Planctomycetes and their phenomic and genomic characterization uncovers novel biology.</title>
        <authorList>
            <person name="Wiegand S."/>
            <person name="Jogler M."/>
            <person name="Boedeker C."/>
            <person name="Pinto D."/>
            <person name="Vollmers J."/>
            <person name="Rivas-Marin E."/>
            <person name="Kohn T."/>
            <person name="Peeters S.H."/>
            <person name="Heuer A."/>
            <person name="Rast P."/>
            <person name="Oberbeckmann S."/>
            <person name="Bunk B."/>
            <person name="Jeske O."/>
            <person name="Meyerdierks A."/>
            <person name="Storesund J.E."/>
            <person name="Kallscheuer N."/>
            <person name="Luecker S."/>
            <person name="Lage O.M."/>
            <person name="Pohl T."/>
            <person name="Merkel B.J."/>
            <person name="Hornburger P."/>
            <person name="Mueller R.-W."/>
            <person name="Bruemmer F."/>
            <person name="Labrenz M."/>
            <person name="Spormann A.M."/>
            <person name="Op den Camp H."/>
            <person name="Overmann J."/>
            <person name="Amann R."/>
            <person name="Jetten M.S.M."/>
            <person name="Mascher T."/>
            <person name="Medema M.H."/>
            <person name="Devos D.P."/>
            <person name="Kaster A.-K."/>
            <person name="Ovreas L."/>
            <person name="Rohde M."/>
            <person name="Galperin M.Y."/>
            <person name="Jogler C."/>
        </authorList>
    </citation>
    <scope>NUCLEOTIDE SEQUENCE [LARGE SCALE GENOMIC DNA]</scope>
    <source>
        <strain evidence="2 3">CA12</strain>
    </source>
</reference>
<feature type="chain" id="PRO_5022078695" evidence="1">
    <location>
        <begin position="27"/>
        <end position="356"/>
    </location>
</feature>
<dbReference type="KEGG" id="acaf:CA12_10350"/>
<evidence type="ECO:0000313" key="3">
    <source>
        <dbReference type="Proteomes" id="UP000318741"/>
    </source>
</evidence>
<dbReference type="Gene3D" id="1.50.10.20">
    <property type="match status" value="1"/>
</dbReference>
<organism evidence="2 3">
    <name type="scientific">Alienimonas californiensis</name>
    <dbReference type="NCBI Taxonomy" id="2527989"/>
    <lineage>
        <taxon>Bacteria</taxon>
        <taxon>Pseudomonadati</taxon>
        <taxon>Planctomycetota</taxon>
        <taxon>Planctomycetia</taxon>
        <taxon>Planctomycetales</taxon>
        <taxon>Planctomycetaceae</taxon>
        <taxon>Alienimonas</taxon>
    </lineage>
</organism>